<organism evidence="3 4">
    <name type="scientific">Akanthomyces lecanii RCEF 1005</name>
    <dbReference type="NCBI Taxonomy" id="1081108"/>
    <lineage>
        <taxon>Eukaryota</taxon>
        <taxon>Fungi</taxon>
        <taxon>Dikarya</taxon>
        <taxon>Ascomycota</taxon>
        <taxon>Pezizomycotina</taxon>
        <taxon>Sordariomycetes</taxon>
        <taxon>Hypocreomycetidae</taxon>
        <taxon>Hypocreales</taxon>
        <taxon>Cordycipitaceae</taxon>
        <taxon>Akanthomyces</taxon>
        <taxon>Cordyceps confragosa</taxon>
    </lineage>
</organism>
<proteinExistence type="inferred from homology"/>
<keyword evidence="2" id="KW-0560">Oxidoreductase</keyword>
<evidence type="ECO:0000313" key="4">
    <source>
        <dbReference type="Proteomes" id="UP000076881"/>
    </source>
</evidence>
<evidence type="ECO:0000313" key="3">
    <source>
        <dbReference type="EMBL" id="OAA75092.1"/>
    </source>
</evidence>
<protein>
    <submittedName>
        <fullName evidence="3">NAD(P)-binding domain protein</fullName>
    </submittedName>
</protein>
<dbReference type="STRING" id="1081108.A0A162JXQ9"/>
<dbReference type="EMBL" id="AZHF01000005">
    <property type="protein sequence ID" value="OAA75092.1"/>
    <property type="molecule type" value="Genomic_DNA"/>
</dbReference>
<gene>
    <name evidence="3" type="ORF">LEL_07080</name>
</gene>
<keyword evidence="4" id="KW-1185">Reference proteome</keyword>
<dbReference type="GO" id="GO:0016491">
    <property type="term" value="F:oxidoreductase activity"/>
    <property type="evidence" value="ECO:0007669"/>
    <property type="project" value="UniProtKB-KW"/>
</dbReference>
<dbReference type="AlphaFoldDB" id="A0A162JXQ9"/>
<dbReference type="Proteomes" id="UP000076881">
    <property type="component" value="Unassembled WGS sequence"/>
</dbReference>
<accession>A0A162JXQ9</accession>
<evidence type="ECO:0000256" key="1">
    <source>
        <dbReference type="ARBA" id="ARBA00006484"/>
    </source>
</evidence>
<evidence type="ECO:0000256" key="2">
    <source>
        <dbReference type="ARBA" id="ARBA00023002"/>
    </source>
</evidence>
<dbReference type="PANTHER" id="PTHR43669:SF4">
    <property type="entry name" value="SHORT-CHAIN DEHYDROGENASE"/>
    <property type="match status" value="1"/>
</dbReference>
<sequence>MSAAKPILLILGSGANIGQGVARAFSAKGYRVAATSRSEKPKQEQVPAYAIDLHITSDLVDASSILGVFEKVRQALGQAPSVVVYNADDANKGHSCTTAAALTFTPPDDPLALSVEDLNRDFQINTASVLEAAKQAVAGFSSLPAAAAKTFIYTGNRLTDGPLPGFVDLGIGKSGSAHMIAAASEAYAPKGFRFYFADQRAADGGKPNLDGAAHGEFYLELAEGKTNVPWLATFAAGLGYRNFRN</sequence>
<comment type="caution">
    <text evidence="3">The sequence shown here is derived from an EMBL/GenBank/DDBJ whole genome shotgun (WGS) entry which is preliminary data.</text>
</comment>
<dbReference type="Gene3D" id="3.40.50.720">
    <property type="entry name" value="NAD(P)-binding Rossmann-like Domain"/>
    <property type="match status" value="1"/>
</dbReference>
<dbReference type="InterPro" id="IPR036291">
    <property type="entry name" value="NAD(P)-bd_dom_sf"/>
</dbReference>
<name>A0A162JXQ9_CORDF</name>
<reference evidence="3 4" key="1">
    <citation type="journal article" date="2016" name="Genome Biol. Evol.">
        <title>Divergent and convergent evolution of fungal pathogenicity.</title>
        <authorList>
            <person name="Shang Y."/>
            <person name="Xiao G."/>
            <person name="Zheng P."/>
            <person name="Cen K."/>
            <person name="Zhan S."/>
            <person name="Wang C."/>
        </authorList>
    </citation>
    <scope>NUCLEOTIDE SEQUENCE [LARGE SCALE GENOMIC DNA]</scope>
    <source>
        <strain evidence="3 4">RCEF 1005</strain>
    </source>
</reference>
<dbReference type="PANTHER" id="PTHR43669">
    <property type="entry name" value="5-KETO-D-GLUCONATE 5-REDUCTASE"/>
    <property type="match status" value="1"/>
</dbReference>
<comment type="similarity">
    <text evidence="1">Belongs to the short-chain dehydrogenases/reductases (SDR) family.</text>
</comment>
<dbReference type="SUPFAM" id="SSF51735">
    <property type="entry name" value="NAD(P)-binding Rossmann-fold domains"/>
    <property type="match status" value="1"/>
</dbReference>
<dbReference type="OrthoDB" id="5336600at2759"/>